<dbReference type="OrthoDB" id="3680815at2759"/>
<organism evidence="1 2">
    <name type="scientific">Polyplosphaeria fusca</name>
    <dbReference type="NCBI Taxonomy" id="682080"/>
    <lineage>
        <taxon>Eukaryota</taxon>
        <taxon>Fungi</taxon>
        <taxon>Dikarya</taxon>
        <taxon>Ascomycota</taxon>
        <taxon>Pezizomycotina</taxon>
        <taxon>Dothideomycetes</taxon>
        <taxon>Pleosporomycetidae</taxon>
        <taxon>Pleosporales</taxon>
        <taxon>Tetraplosphaeriaceae</taxon>
        <taxon>Polyplosphaeria</taxon>
    </lineage>
</organism>
<name>A0A9P4R0G4_9PLEO</name>
<dbReference type="EMBL" id="ML996147">
    <property type="protein sequence ID" value="KAF2734449.1"/>
    <property type="molecule type" value="Genomic_DNA"/>
</dbReference>
<proteinExistence type="predicted"/>
<accession>A0A9P4R0G4</accession>
<sequence>MHVRPDMSRHPATAYYRFYLDDYRKYPLARTFPIPFAVECTAQGVIRQRRGGSRVQDPAFHPRCTWSRERYEELRRVPRSKMSTLKELNADVWRALTGLEDVFIGYVELLSRAEKFIEDVTARAGNGYDRLQMASLLVDYTSMILREEQGGVFERLLNCQRIDVYVKLDIALLRICLDEWECNEDTASQVVPWHIAIAPLAQRLSEHIDKFPEWAQADLVDLRRLKRIDERKWASNGAWMEWWYFAKTRKFLEESLQIYWVKRKVHACIKERLPEELTDLIVTDILEHEGLPSGRLRTRFFPKKKDKDIWPWESLRLRLAHTSKKNSQYSSGFFPCPWRGDRE</sequence>
<comment type="caution">
    <text evidence="1">The sequence shown here is derived from an EMBL/GenBank/DDBJ whole genome shotgun (WGS) entry which is preliminary data.</text>
</comment>
<protein>
    <submittedName>
        <fullName evidence="1">Uncharacterized protein</fullName>
    </submittedName>
</protein>
<evidence type="ECO:0000313" key="1">
    <source>
        <dbReference type="EMBL" id="KAF2734449.1"/>
    </source>
</evidence>
<dbReference type="AlphaFoldDB" id="A0A9P4R0G4"/>
<keyword evidence="2" id="KW-1185">Reference proteome</keyword>
<evidence type="ECO:0000313" key="2">
    <source>
        <dbReference type="Proteomes" id="UP000799444"/>
    </source>
</evidence>
<reference evidence="1" key="1">
    <citation type="journal article" date="2020" name="Stud. Mycol.">
        <title>101 Dothideomycetes genomes: a test case for predicting lifestyles and emergence of pathogens.</title>
        <authorList>
            <person name="Haridas S."/>
            <person name="Albert R."/>
            <person name="Binder M."/>
            <person name="Bloem J."/>
            <person name="Labutti K."/>
            <person name="Salamov A."/>
            <person name="Andreopoulos B."/>
            <person name="Baker S."/>
            <person name="Barry K."/>
            <person name="Bills G."/>
            <person name="Bluhm B."/>
            <person name="Cannon C."/>
            <person name="Castanera R."/>
            <person name="Culley D."/>
            <person name="Daum C."/>
            <person name="Ezra D."/>
            <person name="Gonzalez J."/>
            <person name="Henrissat B."/>
            <person name="Kuo A."/>
            <person name="Liang C."/>
            <person name="Lipzen A."/>
            <person name="Lutzoni F."/>
            <person name="Magnuson J."/>
            <person name="Mondo S."/>
            <person name="Nolan M."/>
            <person name="Ohm R."/>
            <person name="Pangilinan J."/>
            <person name="Park H.-J."/>
            <person name="Ramirez L."/>
            <person name="Alfaro M."/>
            <person name="Sun H."/>
            <person name="Tritt A."/>
            <person name="Yoshinaga Y."/>
            <person name="Zwiers L.-H."/>
            <person name="Turgeon B."/>
            <person name="Goodwin S."/>
            <person name="Spatafora J."/>
            <person name="Crous P."/>
            <person name="Grigoriev I."/>
        </authorList>
    </citation>
    <scope>NUCLEOTIDE SEQUENCE</scope>
    <source>
        <strain evidence="1">CBS 125425</strain>
    </source>
</reference>
<gene>
    <name evidence="1" type="ORF">EJ04DRAFT_244107</name>
</gene>
<dbReference type="Proteomes" id="UP000799444">
    <property type="component" value="Unassembled WGS sequence"/>
</dbReference>